<dbReference type="AlphaFoldDB" id="A0A523VX70"/>
<dbReference type="GO" id="GO:0016887">
    <property type="term" value="F:ATP hydrolysis activity"/>
    <property type="evidence" value="ECO:0007669"/>
    <property type="project" value="InterPro"/>
</dbReference>
<sequence>MISLRRLTIKGFRAYREVKEFSFDSPMVLLFGENARGKSSTLNAIEWCLFGNECMGKGTGIRERIKWELPNRNTKPPNVSVMLELEDKEGRRYVISRSLAPHGRRRGLEEKLRINLPEGGLVEGEEAKARLQQLVKLSFRDFLTTVYQHQEAIRAVLTQEPRERNDAIDRLLGLSDYRNILTGIEAARLEKERREIGTSFDSFAKEVEVALQTRKTDLKERAVKAQQKGLGESQLNQREALKIAEGAKDRLVEFAHQIGLGLPEIRVPKEWKDLSQFERALEREIKRFRSEIPEVMRQQDLFRDRSRITELREAYGREKENEYHARRKFQDFIREKGTGKVLDEKIKGVLEGIGKKKKTLEKADARATLVRDALEYLSSDVKDAQDRCPLCGNKAANLAEHLKEEWEQRIGGEVRKLQKEIDNLRTQLEELEGSSQEYDRLKEGLESAKKRANEVNRRIAKVLGREITERDDPYVLLTRKLDSIKKELKELEDVVSSRQDILDGIAHLLNQIEAIVDILNGEEKMRIVEEIEASPEYGQMEELKDELAILLDDIGKIKEAVGEVSHEEARQKVGAAEKLIDNYFRQIAGNPSVTNMRFLVSVDSRTARNHYEFKDQNGEDLTPVLSQGDLNALALSIFLGMATSGAAKESFGFVMLDDPSQSLGSGHKEKLIDILNEVLKDRIVILSSMDKELQDLTFSRITGAKKKYVFSGWTPEEGPGVKEE</sequence>
<name>A0A523VX70_UNCAE</name>
<reference evidence="3 4" key="1">
    <citation type="submission" date="2019-03" db="EMBL/GenBank/DDBJ databases">
        <title>Metabolic potential of uncultured bacteria and archaea associated with petroleum seepage in deep-sea sediments.</title>
        <authorList>
            <person name="Dong X."/>
            <person name="Hubert C."/>
        </authorList>
    </citation>
    <scope>NUCLEOTIDE SEQUENCE [LARGE SCALE GENOMIC DNA]</scope>
    <source>
        <strain evidence="3">E29_bin52</strain>
    </source>
</reference>
<dbReference type="PANTHER" id="PTHR32114">
    <property type="entry name" value="ABC TRANSPORTER ABCH.3"/>
    <property type="match status" value="1"/>
</dbReference>
<evidence type="ECO:0000313" key="4">
    <source>
        <dbReference type="Proteomes" id="UP000319130"/>
    </source>
</evidence>
<dbReference type="GO" id="GO:0006302">
    <property type="term" value="P:double-strand break repair"/>
    <property type="evidence" value="ECO:0007669"/>
    <property type="project" value="InterPro"/>
</dbReference>
<dbReference type="Gene3D" id="1.10.287.1490">
    <property type="match status" value="1"/>
</dbReference>
<feature type="coiled-coil region" evidence="1">
    <location>
        <begin position="540"/>
        <end position="586"/>
    </location>
</feature>
<dbReference type="Pfam" id="PF13476">
    <property type="entry name" value="AAA_23"/>
    <property type="match status" value="1"/>
</dbReference>
<comment type="caution">
    <text evidence="3">The sequence shown here is derived from an EMBL/GenBank/DDBJ whole genome shotgun (WGS) entry which is preliminary data.</text>
</comment>
<feature type="coiled-coil region" evidence="1">
    <location>
        <begin position="407"/>
        <end position="494"/>
    </location>
</feature>
<evidence type="ECO:0000259" key="2">
    <source>
        <dbReference type="Pfam" id="PF13476"/>
    </source>
</evidence>
<evidence type="ECO:0000313" key="3">
    <source>
        <dbReference type="EMBL" id="TET59350.1"/>
    </source>
</evidence>
<organism evidence="3 4">
    <name type="scientific">Aerophobetes bacterium</name>
    <dbReference type="NCBI Taxonomy" id="2030807"/>
    <lineage>
        <taxon>Bacteria</taxon>
        <taxon>Candidatus Aerophobota</taxon>
    </lineage>
</organism>
<dbReference type="InterPro" id="IPR027417">
    <property type="entry name" value="P-loop_NTPase"/>
</dbReference>
<dbReference type="SUPFAM" id="SSF52540">
    <property type="entry name" value="P-loop containing nucleoside triphosphate hydrolases"/>
    <property type="match status" value="1"/>
</dbReference>
<protein>
    <submittedName>
        <fullName evidence="3">SMC family ATPase</fullName>
    </submittedName>
</protein>
<evidence type="ECO:0000256" key="1">
    <source>
        <dbReference type="SAM" id="Coils"/>
    </source>
</evidence>
<gene>
    <name evidence="3" type="ORF">E3J48_07895</name>
</gene>
<dbReference type="Gene3D" id="3.40.50.300">
    <property type="entry name" value="P-loop containing nucleotide triphosphate hydrolases"/>
    <property type="match status" value="2"/>
</dbReference>
<dbReference type="PANTHER" id="PTHR32114:SF2">
    <property type="entry name" value="ABC TRANSPORTER ABCH.3"/>
    <property type="match status" value="1"/>
</dbReference>
<proteinExistence type="predicted"/>
<dbReference type="Proteomes" id="UP000319130">
    <property type="component" value="Unassembled WGS sequence"/>
</dbReference>
<dbReference type="EMBL" id="SOIZ01000365">
    <property type="protein sequence ID" value="TET59350.1"/>
    <property type="molecule type" value="Genomic_DNA"/>
</dbReference>
<dbReference type="InterPro" id="IPR038729">
    <property type="entry name" value="Rad50/SbcC_AAA"/>
</dbReference>
<accession>A0A523VX70</accession>
<feature type="domain" description="Rad50/SbcC-type AAA" evidence="2">
    <location>
        <begin position="6"/>
        <end position="212"/>
    </location>
</feature>
<keyword evidence="1" id="KW-0175">Coiled coil</keyword>